<dbReference type="PIRSF" id="PIRSF034303">
    <property type="entry name" value="DUF1694"/>
    <property type="match status" value="1"/>
</dbReference>
<feature type="region of interest" description="Disordered" evidence="1">
    <location>
        <begin position="128"/>
        <end position="149"/>
    </location>
</feature>
<dbReference type="EMBL" id="AJAT01000012">
    <property type="protein sequence ID" value="EOL45441.1"/>
    <property type="molecule type" value="Genomic_DNA"/>
</dbReference>
<gene>
    <name evidence="2" type="ORF">UC3_01331</name>
</gene>
<dbReference type="InterPro" id="IPR012543">
    <property type="entry name" value="DUF1694"/>
</dbReference>
<evidence type="ECO:0000256" key="1">
    <source>
        <dbReference type="SAM" id="MobiDB-lite"/>
    </source>
</evidence>
<dbReference type="Pfam" id="PF07997">
    <property type="entry name" value="DUF1694"/>
    <property type="match status" value="1"/>
</dbReference>
<dbReference type="SUPFAM" id="SSF160515">
    <property type="entry name" value="YueI-like"/>
    <property type="match status" value="1"/>
</dbReference>
<dbReference type="Gene3D" id="3.30.1330.30">
    <property type="match status" value="1"/>
</dbReference>
<evidence type="ECO:0008006" key="4">
    <source>
        <dbReference type="Google" id="ProtNLM"/>
    </source>
</evidence>
<organism evidence="2 3">
    <name type="scientific">Enterococcus phoeniculicola ATCC BAA-412</name>
    <dbReference type="NCBI Taxonomy" id="1158610"/>
    <lineage>
        <taxon>Bacteria</taxon>
        <taxon>Bacillati</taxon>
        <taxon>Bacillota</taxon>
        <taxon>Bacilli</taxon>
        <taxon>Lactobacillales</taxon>
        <taxon>Enterococcaceae</taxon>
        <taxon>Enterococcus</taxon>
    </lineage>
</organism>
<sequence>MADDQLQSHLDRGRYGSPLVNPDEQHKYMGTFRERCVLSMTVAEMKKKENQSRFVKELKKYPELTILLNGALPEQLQAAYIQLATQNKVKFTVINDFVETNPESFGLLLTAKEAVNKEVIDIEEKYASSETSEAAKPKEDKGFWHKLFR</sequence>
<dbReference type="AlphaFoldDB" id="R3WC23"/>
<dbReference type="Proteomes" id="UP000013785">
    <property type="component" value="Unassembled WGS sequence"/>
</dbReference>
<dbReference type="eggNOG" id="COG5506">
    <property type="taxonomic scope" value="Bacteria"/>
</dbReference>
<reference evidence="2 3" key="1">
    <citation type="submission" date="2013-02" db="EMBL/GenBank/DDBJ databases">
        <title>The Genome Sequence of Enterococcus phoeniculicola BAA-412.</title>
        <authorList>
            <consortium name="The Broad Institute Genome Sequencing Platform"/>
            <consortium name="The Broad Institute Genome Sequencing Center for Infectious Disease"/>
            <person name="Earl A.M."/>
            <person name="Gilmore M.S."/>
            <person name="Lebreton F."/>
            <person name="Walker B."/>
            <person name="Young S.K."/>
            <person name="Zeng Q."/>
            <person name="Gargeya S."/>
            <person name="Fitzgerald M."/>
            <person name="Haas B."/>
            <person name="Abouelleil A."/>
            <person name="Alvarado L."/>
            <person name="Arachchi H.M."/>
            <person name="Berlin A.M."/>
            <person name="Chapman S.B."/>
            <person name="Dewar J."/>
            <person name="Goldberg J."/>
            <person name="Griggs A."/>
            <person name="Gujja S."/>
            <person name="Hansen M."/>
            <person name="Howarth C."/>
            <person name="Imamovic A."/>
            <person name="Larimer J."/>
            <person name="McCowan C."/>
            <person name="Murphy C."/>
            <person name="Neiman D."/>
            <person name="Pearson M."/>
            <person name="Priest M."/>
            <person name="Roberts A."/>
            <person name="Saif S."/>
            <person name="Shea T."/>
            <person name="Sisk P."/>
            <person name="Sykes S."/>
            <person name="Wortman J."/>
            <person name="Nusbaum C."/>
            <person name="Birren B."/>
        </authorList>
    </citation>
    <scope>NUCLEOTIDE SEQUENCE [LARGE SCALE GENOMIC DNA]</scope>
    <source>
        <strain evidence="2 3">ATCC BAA-412</strain>
    </source>
</reference>
<dbReference type="OrthoDB" id="95278at2"/>
<comment type="caution">
    <text evidence="2">The sequence shown here is derived from an EMBL/GenBank/DDBJ whole genome shotgun (WGS) entry which is preliminary data.</text>
</comment>
<keyword evidence="3" id="KW-1185">Reference proteome</keyword>
<dbReference type="HOGENOM" id="CLU_111531_0_1_9"/>
<feature type="region of interest" description="Disordered" evidence="1">
    <location>
        <begin position="1"/>
        <end position="20"/>
    </location>
</feature>
<dbReference type="STRING" id="154621.RV11_GL000126"/>
<feature type="compositionally biased region" description="Basic and acidic residues" evidence="1">
    <location>
        <begin position="128"/>
        <end position="143"/>
    </location>
</feature>
<dbReference type="InterPro" id="IPR029064">
    <property type="entry name" value="Ribosomal_eL30-like_sf"/>
</dbReference>
<dbReference type="PATRIC" id="fig|1158610.3.peg.1309"/>
<name>R3WC23_9ENTE</name>
<dbReference type="RefSeq" id="WP_010767994.1">
    <property type="nucleotide sequence ID" value="NZ_ASWE01000003.1"/>
</dbReference>
<evidence type="ECO:0000313" key="2">
    <source>
        <dbReference type="EMBL" id="EOL45441.1"/>
    </source>
</evidence>
<proteinExistence type="predicted"/>
<accession>R3WC23</accession>
<protein>
    <recommendedName>
        <fullName evidence="4">DUF1694 domain-containing protein</fullName>
    </recommendedName>
</protein>
<evidence type="ECO:0000313" key="3">
    <source>
        <dbReference type="Proteomes" id="UP000013785"/>
    </source>
</evidence>